<name>A0AA39WCF5_9PEZI</name>
<dbReference type="EMBL" id="JAULSR010000011">
    <property type="protein sequence ID" value="KAK0610046.1"/>
    <property type="molecule type" value="Genomic_DNA"/>
</dbReference>
<accession>A0AA39WCF5</accession>
<sequence length="159" mass="18370">MFQHTFSCMLKYDSITNITIGYITIDHHYAYMFGNWILDAIVSEFLKFPHPLLIHTIIAELFLGIIFGDLNRLQDGLIAIESKTGFAFLALTRPRFHRCDFAYRKSDLEALITMHNYTLKEMDNMKDYVGSASAFSHLEGLAQSRILRQRMELLAPFLA</sequence>
<evidence type="ECO:0000313" key="1">
    <source>
        <dbReference type="EMBL" id="KAK0610046.1"/>
    </source>
</evidence>
<gene>
    <name evidence="1" type="ORF">B0T17DRAFT_658588</name>
</gene>
<comment type="caution">
    <text evidence="1">The sequence shown here is derived from an EMBL/GenBank/DDBJ whole genome shotgun (WGS) entry which is preliminary data.</text>
</comment>
<proteinExistence type="predicted"/>
<organism evidence="1 2">
    <name type="scientific">Bombardia bombarda</name>
    <dbReference type="NCBI Taxonomy" id="252184"/>
    <lineage>
        <taxon>Eukaryota</taxon>
        <taxon>Fungi</taxon>
        <taxon>Dikarya</taxon>
        <taxon>Ascomycota</taxon>
        <taxon>Pezizomycotina</taxon>
        <taxon>Sordariomycetes</taxon>
        <taxon>Sordariomycetidae</taxon>
        <taxon>Sordariales</taxon>
        <taxon>Lasiosphaeriaceae</taxon>
        <taxon>Bombardia</taxon>
    </lineage>
</organism>
<evidence type="ECO:0000313" key="2">
    <source>
        <dbReference type="Proteomes" id="UP001174934"/>
    </source>
</evidence>
<reference evidence="1" key="1">
    <citation type="submission" date="2023-06" db="EMBL/GenBank/DDBJ databases">
        <title>Genome-scale phylogeny and comparative genomics of the fungal order Sordariales.</title>
        <authorList>
            <consortium name="Lawrence Berkeley National Laboratory"/>
            <person name="Hensen N."/>
            <person name="Bonometti L."/>
            <person name="Westerberg I."/>
            <person name="Brannstrom I.O."/>
            <person name="Guillou S."/>
            <person name="Cros-Aarteil S."/>
            <person name="Calhoun S."/>
            <person name="Haridas S."/>
            <person name="Kuo A."/>
            <person name="Mondo S."/>
            <person name="Pangilinan J."/>
            <person name="Riley R."/>
            <person name="LaButti K."/>
            <person name="Andreopoulos B."/>
            <person name="Lipzen A."/>
            <person name="Chen C."/>
            <person name="Yanf M."/>
            <person name="Daum C."/>
            <person name="Ng V."/>
            <person name="Clum A."/>
            <person name="Steindorff A."/>
            <person name="Ohm R."/>
            <person name="Martin F."/>
            <person name="Silar P."/>
            <person name="Natvig D."/>
            <person name="Lalanne C."/>
            <person name="Gautier V."/>
            <person name="Ament-velasquez S.L."/>
            <person name="Kruys A."/>
            <person name="Hutchinson M.I."/>
            <person name="Powell A.J."/>
            <person name="Barry K."/>
            <person name="Miller A.N."/>
            <person name="Grigoriev I.V."/>
            <person name="Debuchy R."/>
            <person name="Gladieux P."/>
            <person name="Thoren M.H."/>
            <person name="Johannesson H."/>
        </authorList>
    </citation>
    <scope>NUCLEOTIDE SEQUENCE</scope>
    <source>
        <strain evidence="1">SMH3391-2</strain>
    </source>
</reference>
<protein>
    <submittedName>
        <fullName evidence="1">Uncharacterized protein</fullName>
    </submittedName>
</protein>
<keyword evidence="2" id="KW-1185">Reference proteome</keyword>
<dbReference type="AlphaFoldDB" id="A0AA39WCF5"/>
<dbReference type="Proteomes" id="UP001174934">
    <property type="component" value="Unassembled WGS sequence"/>
</dbReference>